<keyword evidence="1" id="KW-0472">Membrane</keyword>
<organism evidence="2">
    <name type="scientific">Rhizophora mucronata</name>
    <name type="common">Asiatic mangrove</name>
    <dbReference type="NCBI Taxonomy" id="61149"/>
    <lineage>
        <taxon>Eukaryota</taxon>
        <taxon>Viridiplantae</taxon>
        <taxon>Streptophyta</taxon>
        <taxon>Embryophyta</taxon>
        <taxon>Tracheophyta</taxon>
        <taxon>Spermatophyta</taxon>
        <taxon>Magnoliopsida</taxon>
        <taxon>eudicotyledons</taxon>
        <taxon>Gunneridae</taxon>
        <taxon>Pentapetalae</taxon>
        <taxon>rosids</taxon>
        <taxon>fabids</taxon>
        <taxon>Malpighiales</taxon>
        <taxon>Rhizophoraceae</taxon>
        <taxon>Rhizophora</taxon>
    </lineage>
</organism>
<keyword evidence="1" id="KW-0812">Transmembrane</keyword>
<name>A0A2P2MYH3_RHIMU</name>
<protein>
    <submittedName>
        <fullName evidence="2">Uncharacterized protein</fullName>
    </submittedName>
</protein>
<accession>A0A2P2MYH3</accession>
<dbReference type="EMBL" id="GGEC01054787">
    <property type="protein sequence ID" value="MBX35271.1"/>
    <property type="molecule type" value="Transcribed_RNA"/>
</dbReference>
<evidence type="ECO:0000313" key="2">
    <source>
        <dbReference type="EMBL" id="MBX35271.1"/>
    </source>
</evidence>
<proteinExistence type="predicted"/>
<keyword evidence="1" id="KW-1133">Transmembrane helix</keyword>
<sequence length="38" mass="4509">MCDSFGAHHCRGMLWTILWLWVHAFGLIVVVLMWFFNA</sequence>
<dbReference type="AlphaFoldDB" id="A0A2P2MYH3"/>
<feature type="transmembrane region" description="Helical" evidence="1">
    <location>
        <begin position="12"/>
        <end position="36"/>
    </location>
</feature>
<evidence type="ECO:0000256" key="1">
    <source>
        <dbReference type="SAM" id="Phobius"/>
    </source>
</evidence>
<reference evidence="2" key="1">
    <citation type="submission" date="2018-02" db="EMBL/GenBank/DDBJ databases">
        <title>Rhizophora mucronata_Transcriptome.</title>
        <authorList>
            <person name="Meera S.P."/>
            <person name="Sreeshan A."/>
            <person name="Augustine A."/>
        </authorList>
    </citation>
    <scope>NUCLEOTIDE SEQUENCE</scope>
    <source>
        <tissue evidence="2">Leaf</tissue>
    </source>
</reference>